<evidence type="ECO:0000313" key="3">
    <source>
        <dbReference type="Proteomes" id="UP000283850"/>
    </source>
</evidence>
<dbReference type="AlphaFoldDB" id="A0A412YDC1"/>
<protein>
    <submittedName>
        <fullName evidence="2">Uncharacterized protein</fullName>
    </submittedName>
</protein>
<dbReference type="PROSITE" id="PS01036">
    <property type="entry name" value="HSP70_3"/>
    <property type="match status" value="1"/>
</dbReference>
<reference evidence="2 3" key="1">
    <citation type="submission" date="2018-08" db="EMBL/GenBank/DDBJ databases">
        <title>A genome reference for cultivated species of the human gut microbiota.</title>
        <authorList>
            <person name="Zou Y."/>
            <person name="Xue W."/>
            <person name="Luo G."/>
        </authorList>
    </citation>
    <scope>NUCLEOTIDE SEQUENCE [LARGE SCALE GENOMIC DNA]</scope>
    <source>
        <strain evidence="2 3">AF14-32</strain>
    </source>
</reference>
<comment type="caution">
    <text evidence="2">The sequence shown here is derived from an EMBL/GenBank/DDBJ whole genome shotgun (WGS) entry which is preliminary data.</text>
</comment>
<organism evidence="2 3">
    <name type="scientific">Bacteroides intestinalis</name>
    <dbReference type="NCBI Taxonomy" id="329854"/>
    <lineage>
        <taxon>Bacteria</taxon>
        <taxon>Pseudomonadati</taxon>
        <taxon>Bacteroidota</taxon>
        <taxon>Bacteroidia</taxon>
        <taxon>Bacteroidales</taxon>
        <taxon>Bacteroidaceae</taxon>
        <taxon>Bacteroides</taxon>
    </lineage>
</organism>
<accession>A0A412YDC1</accession>
<gene>
    <name evidence="2" type="ORF">DWW10_08350</name>
</gene>
<dbReference type="EMBL" id="QRZF01000004">
    <property type="protein sequence ID" value="RGV55530.1"/>
    <property type="molecule type" value="Genomic_DNA"/>
</dbReference>
<comment type="similarity">
    <text evidence="1">Belongs to the heat shock protein 70 family.</text>
</comment>
<sequence length="617" mass="70807">MEEEKQYCVCIDFGHGETTASYIDLTATYPENKEGAYDVPKLNILKGSTDEARKVETVICRGEDGQWKFATDQEDFARPDLAMQFKAEVNKMEEDDKEHYKAFINLVFKAIIANNNSLHFDENNPQDRNFDLCIACPSAWGEDDKNGHNSVIEDYKNFFLEALPINEIKFIIRESDAAFFKFIHLTKQNPNLKILVIDLGSSTIDFTYYPHNENNKYPQGAANGASRVERAIQDWCTETQDTYKKAKSVIPAVLEETDNKKINWEMSVRHYIKEQKEVFYTKSQNKMGLNLQTSRVVGDILTDKIETKYDCLDILYHCNINKEFLDDPILTDYRSDLKDDLKRLHNSGVAPEMILLTGGASRMPWIKDLVEDVFQGTEVFCDNNPSYVVSDGIALYAYADSKFRKMLEEMETTIKNELTDDILVEFIEDAVNDAFKEVQLPPILKICDDFIEGKFTTLRALLNKVEQHNNSIIGANATQINTQVSNKVHAKLDNMISGKINKIFQECFHTKSSISFQLNWNKVDFSSAPIDNDYDARIIYEIGDALFCQGIFGGTLKYDRERDWNERKQFGENFRKCQEGATFRLSEPIRLSTLAACNSSINQTLNTVKTKGLFWIY</sequence>
<dbReference type="InterPro" id="IPR018181">
    <property type="entry name" value="Heat_shock_70_CS"/>
</dbReference>
<dbReference type="SUPFAM" id="SSF53067">
    <property type="entry name" value="Actin-like ATPase domain"/>
    <property type="match status" value="1"/>
</dbReference>
<proteinExistence type="inferred from homology"/>
<dbReference type="CDD" id="cd10170">
    <property type="entry name" value="ASKHA_NBD_HSP70"/>
    <property type="match status" value="1"/>
</dbReference>
<dbReference type="Proteomes" id="UP000283850">
    <property type="component" value="Unassembled WGS sequence"/>
</dbReference>
<dbReference type="Gene3D" id="3.30.420.40">
    <property type="match status" value="2"/>
</dbReference>
<dbReference type="Gene3D" id="3.90.640.10">
    <property type="entry name" value="Actin, Chain A, domain 4"/>
    <property type="match status" value="1"/>
</dbReference>
<dbReference type="RefSeq" id="WP_022394155.1">
    <property type="nucleotide sequence ID" value="NZ_QRZF01000004.1"/>
</dbReference>
<evidence type="ECO:0000313" key="2">
    <source>
        <dbReference type="EMBL" id="RGV55530.1"/>
    </source>
</evidence>
<dbReference type="InterPro" id="IPR043129">
    <property type="entry name" value="ATPase_NBD"/>
</dbReference>
<evidence type="ECO:0000256" key="1">
    <source>
        <dbReference type="ARBA" id="ARBA00007381"/>
    </source>
</evidence>
<name>A0A412YDC1_9BACE</name>